<evidence type="ECO:0000256" key="8">
    <source>
        <dbReference type="ARBA" id="ARBA00023242"/>
    </source>
</evidence>
<comment type="caution">
    <text evidence="13">The sequence shown here is derived from an EMBL/GenBank/DDBJ whole genome shotgun (WGS) entry which is preliminary data.</text>
</comment>
<feature type="domain" description="RWP-RK" evidence="12">
    <location>
        <begin position="1609"/>
        <end position="1693"/>
    </location>
</feature>
<dbReference type="InterPro" id="IPR009401">
    <property type="entry name" value="Med13_C"/>
</dbReference>
<evidence type="ECO:0000256" key="5">
    <source>
        <dbReference type="ARBA" id="ARBA00023125"/>
    </source>
</evidence>
<evidence type="ECO:0000313" key="14">
    <source>
        <dbReference type="Proteomes" id="UP000709295"/>
    </source>
</evidence>
<protein>
    <recommendedName>
        <fullName evidence="9">Mediator of RNA polymerase II transcription subunit 13</fullName>
    </recommendedName>
</protein>
<feature type="compositionally biased region" description="Acidic residues" evidence="11">
    <location>
        <begin position="300"/>
        <end position="320"/>
    </location>
</feature>
<dbReference type="PANTHER" id="PTHR40515">
    <property type="entry name" value="CILIA- AND FLAGELLA-ASSOCIATED PROTEIN 157"/>
    <property type="match status" value="1"/>
</dbReference>
<feature type="coiled-coil region" evidence="10">
    <location>
        <begin position="1350"/>
        <end position="1423"/>
    </location>
</feature>
<evidence type="ECO:0000259" key="12">
    <source>
        <dbReference type="PROSITE" id="PS51519"/>
    </source>
</evidence>
<keyword evidence="7 9" id="KW-0804">Transcription</keyword>
<keyword evidence="4 9" id="KW-0805">Transcription regulation</keyword>
<evidence type="ECO:0000256" key="3">
    <source>
        <dbReference type="ARBA" id="ARBA00022491"/>
    </source>
</evidence>
<keyword evidence="5" id="KW-0238">DNA-binding</keyword>
<keyword evidence="14" id="KW-1185">Reference proteome</keyword>
<dbReference type="GO" id="GO:0006357">
    <property type="term" value="P:regulation of transcription by RNA polymerase II"/>
    <property type="evidence" value="ECO:0007669"/>
    <property type="project" value="InterPro"/>
</dbReference>
<dbReference type="GO" id="GO:0003677">
    <property type="term" value="F:DNA binding"/>
    <property type="evidence" value="ECO:0007669"/>
    <property type="project" value="UniProtKB-KW"/>
</dbReference>
<keyword evidence="10" id="KW-0175">Coiled coil</keyword>
<feature type="region of interest" description="Disordered" evidence="11">
    <location>
        <begin position="1732"/>
        <end position="1752"/>
    </location>
</feature>
<dbReference type="Pfam" id="PF02042">
    <property type="entry name" value="RWP-RK"/>
    <property type="match status" value="1"/>
</dbReference>
<feature type="compositionally biased region" description="Basic and acidic residues" evidence="11">
    <location>
        <begin position="1534"/>
        <end position="1543"/>
    </location>
</feature>
<accession>A0A8J5ISW4</accession>
<reference evidence="13" key="1">
    <citation type="submission" date="2021-01" db="EMBL/GenBank/DDBJ databases">
        <title>Phytophthora aleatoria, a newly-described species from Pinus radiata is distinct from Phytophthora cactorum isolates based on comparative genomics.</title>
        <authorList>
            <person name="Mcdougal R."/>
            <person name="Panda P."/>
            <person name="Williams N."/>
            <person name="Studholme D.J."/>
        </authorList>
    </citation>
    <scope>NUCLEOTIDE SEQUENCE</scope>
    <source>
        <strain evidence="13">NZFS 4037</strain>
    </source>
</reference>
<sequence length="1925" mass="215984">MERVRSAPTLTTNCFALCELVSLQWHVYGLAPVEEPSKKKKAAKAGTKQSEDAALAVFHQRLQQRNAVCVLHEDKQSEGGAASSSSELWVFIVNGMQSAVPAEPPTGVCETATGSWTDTGEPVDKTIQKQFFAALGSVLSKKLVTQEEFVLTDDGFYKPNDAKFIFRCPSLTRLNHVEVYLEEEFPVPAFQLHFQLFEPSNLLTVTVDVVRRDGSLTSLGDELGDPRCSWERLVGLPSQKDHSVVDVWHLKDGLVPRIVAETKYTDVSPWFRAVSKRRHKRRMDDSDGSGHEDEVKKDDNEEDADEEEEDNNQEAEVETDELLRRPVATGAAKAKRKRDSADSTENDESFVPVSPDTHVNTPDATGPIIRMTLPHDDELQLHVDSEVRRFKRRRRGYKVKAGKEATFSLTFGPVRSNGTGPNVKTEPLALSSNGVKGAALNPAQLFSMAKASLSKSEPTVTRPKNDTKPLSVAVSLVESLSHNEQQEALDGRPVKTHPLLQALQDYVDDEAKMMEKSLTASVSAKIKFLPNAEAFIPPPLRATVGRLSTNRATAEQLRLRLNSDRFKYWRSEYTKLQYPKNRQQNKEQLRRLLLDFDEAAFEEQACQESLKLWSNSDSFKLRDAEISLGIQMSASDAMVTWRQEPNGIKTWSAHSSLQVTAASTAEKNDVADRVQPYLQSLILLLKRGDKNESDVRKAGRDRRWMSFEDFTQAPTKSSDARRIERVWVEEEPKVCVSTLESSYHVEPAIISEYLLRDLHPVAALKPVDYVIVCPQSPSQWLASLALSYFTCFRSMYAQCHMGDLAPVDLSSMEGNHYANVDAANGLLLVDCAESMKDPFANFRAAGKVLNPVLSSGAIKKTQAFSRSVVGNVVYLVAPFRRSDVKHKMWALGAFSSGLFGTESIAEVSEWKDSVTIEMVYLDDLYEVEVNPSPFMLMPNCFGLYDRICENLNLKPVDGVPSGAGRSRFLCERLYHLADWRADTSTVDQEGEKELPYIYGGYLLSEDRKWIACSCTDAVGSVLETYMISVKEEEDKGLENALLEMLRKMLQFFTLFGEKSVFVITRLALAGASSLDDNEQSAWEQLRSNRLEELIPPAYTPLLSCVLLVQLTASYDEVQLREDPSSTALYVSDNLGFAVISPEENTAARDSSRAVYFTGSNTWKATTLLHGQHTLAQKREARVLKVTLVHILLEEDTASKDGEVTESASPSMMTAILRDFHAQSVISMPARGSKADKPAGRKPGSPEDSTAKFRNKILGLSVVAEQNSAVPPFDEYGNAEQKDIVTQMNEELARRQYKVRINELEALLSDSRAKKSKENTLDASMDRVRTMHRNILDSVDQVQDQQEKDLLRAFRARLYSVQEELESEKNKTDDGASAWIEKSKQLETEVEWTKELADRLDRLNQSLTRENQRLKTQFSTQENDREFLVKQLVTVKKDNRPNTAGVSTLAMASDSDNRYKEIIKRLKRLLEVERRNLQQVRTAYKLELQNHTELEMILKECMQDIRGEIAHVSQLPLVMPQHSSSSLLGSPQHGRQSESRLSSSERQRLVEKLLEKEQLLNLLTAKAFPVRNGKRRGDPLLTGEAVSPDEVANLEDVYMQSPVLSDGHAARAHAARKSAFLTMSPACNFEAFSLHFHLPLKVAAEKFGVRATAFKKRCRAIGIRHWPYRKVRSLKRSLQELSRCKEQAPLSDKQQAQYATFKRQLDKLMAPETYGLDPSGRLGPQHQQLLACDDDDEDAESEDGNDSLASQSPRFGTELSFYDCTVSPTDGDSKTLGDVIPAGSTHLRIRRSQVMHLPPAHLSFFDRGLKSEQLTHEELNEAYYAQQQFFSHFDGLAGPCSDKAADLIMKASPTSHKKTYIEDYPPSGFSSADLDFLPSETKYADVRSLNDADEEFTAHASQVDYSSERFFDDVFLQISPDYGCLV</sequence>
<keyword evidence="3 9" id="KW-0678">Repressor</keyword>
<dbReference type="GO" id="GO:0003712">
    <property type="term" value="F:transcription coregulator activity"/>
    <property type="evidence" value="ECO:0007669"/>
    <property type="project" value="InterPro"/>
</dbReference>
<dbReference type="Pfam" id="PF18296">
    <property type="entry name" value="MID_MedPIWI"/>
    <property type="match status" value="1"/>
</dbReference>
<dbReference type="Proteomes" id="UP000709295">
    <property type="component" value="Unassembled WGS sequence"/>
</dbReference>
<comment type="subcellular location">
    <subcellularLocation>
        <location evidence="1 9">Nucleus</location>
    </subcellularLocation>
</comment>
<feature type="region of interest" description="Disordered" evidence="11">
    <location>
        <begin position="278"/>
        <end position="362"/>
    </location>
</feature>
<evidence type="ECO:0000256" key="2">
    <source>
        <dbReference type="ARBA" id="ARBA00009354"/>
    </source>
</evidence>
<evidence type="ECO:0000256" key="11">
    <source>
        <dbReference type="SAM" id="MobiDB-lite"/>
    </source>
</evidence>
<dbReference type="InterPro" id="IPR003035">
    <property type="entry name" value="RWP-RK_dom"/>
</dbReference>
<proteinExistence type="inferred from homology"/>
<organism evidence="13 14">
    <name type="scientific">Phytophthora aleatoria</name>
    <dbReference type="NCBI Taxonomy" id="2496075"/>
    <lineage>
        <taxon>Eukaryota</taxon>
        <taxon>Sar</taxon>
        <taxon>Stramenopiles</taxon>
        <taxon>Oomycota</taxon>
        <taxon>Peronosporomycetes</taxon>
        <taxon>Peronosporales</taxon>
        <taxon>Peronosporaceae</taxon>
        <taxon>Phytophthora</taxon>
    </lineage>
</organism>
<evidence type="ECO:0000256" key="7">
    <source>
        <dbReference type="ARBA" id="ARBA00023163"/>
    </source>
</evidence>
<evidence type="ECO:0000313" key="13">
    <source>
        <dbReference type="EMBL" id="KAG6965795.1"/>
    </source>
</evidence>
<name>A0A8J5ISW4_9STRA</name>
<dbReference type="EMBL" id="JAENGY010000325">
    <property type="protein sequence ID" value="KAG6965795.1"/>
    <property type="molecule type" value="Genomic_DNA"/>
</dbReference>
<gene>
    <name evidence="13" type="ORF">JG688_00007033</name>
</gene>
<feature type="region of interest" description="Disordered" evidence="11">
    <location>
        <begin position="1228"/>
        <end position="1250"/>
    </location>
</feature>
<comment type="subunit">
    <text evidence="9">Component of the Mediator complex.</text>
</comment>
<feature type="region of interest" description="Disordered" evidence="11">
    <location>
        <begin position="1520"/>
        <end position="1543"/>
    </location>
</feature>
<feature type="compositionally biased region" description="Basic and acidic residues" evidence="11">
    <location>
        <begin position="282"/>
        <end position="299"/>
    </location>
</feature>
<feature type="compositionally biased region" description="Acidic residues" evidence="11">
    <location>
        <begin position="1732"/>
        <end position="1744"/>
    </location>
</feature>
<dbReference type="PROSITE" id="PS51519">
    <property type="entry name" value="RWP_RK"/>
    <property type="match status" value="1"/>
</dbReference>
<evidence type="ECO:0000256" key="9">
    <source>
        <dbReference type="RuleBase" id="RU364134"/>
    </source>
</evidence>
<dbReference type="Pfam" id="PF06333">
    <property type="entry name" value="Med13_C"/>
    <property type="match status" value="1"/>
</dbReference>
<keyword evidence="8 9" id="KW-0539">Nucleus</keyword>
<dbReference type="InterPro" id="IPR041285">
    <property type="entry name" value="MID_MedPIWI"/>
</dbReference>
<comment type="similarity">
    <text evidence="2 9">Belongs to the Mediator complex subunit 13 family.</text>
</comment>
<evidence type="ECO:0000256" key="4">
    <source>
        <dbReference type="ARBA" id="ARBA00023015"/>
    </source>
</evidence>
<comment type="function">
    <text evidence="9">Component of the Mediator complex, a coactivator involved in regulated transcription of nearly all RNA polymerase II-dependent genes. Mediator functions as a bridge to convey information from gene-specific regulatory proteins to the basal RNA polymerase II transcription machinery. Mediator is recruited to promoters by direct interactions with regulatory proteins and serves as a scaffold for the assembly of a functional preinitiation complex with RNA polymerase II and the general transcription factors.</text>
</comment>
<keyword evidence="6 9" id="KW-0010">Activator</keyword>
<evidence type="ECO:0000256" key="6">
    <source>
        <dbReference type="ARBA" id="ARBA00023159"/>
    </source>
</evidence>
<evidence type="ECO:0000256" key="10">
    <source>
        <dbReference type="SAM" id="Coils"/>
    </source>
</evidence>
<dbReference type="GO" id="GO:0016592">
    <property type="term" value="C:mediator complex"/>
    <property type="evidence" value="ECO:0007669"/>
    <property type="project" value="InterPro"/>
</dbReference>
<evidence type="ECO:0000256" key="1">
    <source>
        <dbReference type="ARBA" id="ARBA00004123"/>
    </source>
</evidence>
<dbReference type="PANTHER" id="PTHR40515:SF1">
    <property type="entry name" value="CILIA- AND FLAGELLA-ASSOCIATED PROTEIN 157"/>
    <property type="match status" value="1"/>
</dbReference>